<reference evidence="2" key="1">
    <citation type="journal article" date="2016" name="Nat. Genet.">
        <title>A high-quality carrot genome assembly provides new insights into carotenoid accumulation and asterid genome evolution.</title>
        <authorList>
            <person name="Iorizzo M."/>
            <person name="Ellison S."/>
            <person name="Senalik D."/>
            <person name="Zeng P."/>
            <person name="Satapoomin P."/>
            <person name="Huang J."/>
            <person name="Bowman M."/>
            <person name="Iovene M."/>
            <person name="Sanseverino W."/>
            <person name="Cavagnaro P."/>
            <person name="Yildiz M."/>
            <person name="Macko-Podgorni A."/>
            <person name="Moranska E."/>
            <person name="Grzebelus E."/>
            <person name="Grzebelus D."/>
            <person name="Ashrafi H."/>
            <person name="Zheng Z."/>
            <person name="Cheng S."/>
            <person name="Spooner D."/>
            <person name="Van Deynze A."/>
            <person name="Simon P."/>
        </authorList>
    </citation>
    <scope>NUCLEOTIDE SEQUENCE [LARGE SCALE GENOMIC DNA]</scope>
    <source>
        <tissue evidence="2">Leaf</tissue>
    </source>
</reference>
<dbReference type="KEGG" id="dcr:108208266"/>
<organism evidence="2">
    <name type="scientific">Daucus carota subsp. sativus</name>
    <name type="common">Carrot</name>
    <dbReference type="NCBI Taxonomy" id="79200"/>
    <lineage>
        <taxon>Eukaryota</taxon>
        <taxon>Viridiplantae</taxon>
        <taxon>Streptophyta</taxon>
        <taxon>Embryophyta</taxon>
        <taxon>Tracheophyta</taxon>
        <taxon>Spermatophyta</taxon>
        <taxon>Magnoliopsida</taxon>
        <taxon>eudicotyledons</taxon>
        <taxon>Gunneridae</taxon>
        <taxon>Pentapetalae</taxon>
        <taxon>asterids</taxon>
        <taxon>campanulids</taxon>
        <taxon>Apiales</taxon>
        <taxon>Apiaceae</taxon>
        <taxon>Apioideae</taxon>
        <taxon>Scandiceae</taxon>
        <taxon>Daucinae</taxon>
        <taxon>Daucus</taxon>
        <taxon>Daucus sect. Daucus</taxon>
    </lineage>
</organism>
<dbReference type="PANTHER" id="PTHR31896:SF12">
    <property type="entry name" value="HXXXD-TYPE ACYL-TRANSFERASE FAMILY PROTEIN"/>
    <property type="match status" value="1"/>
</dbReference>
<dbReference type="PANTHER" id="PTHR31896">
    <property type="entry name" value="FAMILY REGULATORY PROTEIN, PUTATIVE (AFU_ORTHOLOGUE AFUA_3G14730)-RELATED"/>
    <property type="match status" value="1"/>
</dbReference>
<dbReference type="EMBL" id="LNRQ01000002">
    <property type="protein sequence ID" value="KZN05276.1"/>
    <property type="molecule type" value="Genomic_DNA"/>
</dbReference>
<keyword evidence="1" id="KW-0808">Transferase</keyword>
<gene>
    <name evidence="2" type="ORF">DCAR_006113</name>
</gene>
<dbReference type="InterPro" id="IPR023213">
    <property type="entry name" value="CAT-like_dom_sf"/>
</dbReference>
<sequence length="457" mass="50982">MYSETVELVSECLIRPSDLPQKAKHPFHLGPFDLAMLSVYYIQKGLLFKKPTVTNDRENSVEVLVQKLKKSLSVTLAHFYPLAGRLVTKKEESPQSYVVFIDCVNSPGARFVHAKVNLTISDILSPTYVPSVVESFFDHNRAINHDGQKVSLLTVQVTELKDGVFIGCSLNHSVVDGTSYWHFFNTLSEVFMKDIGDDGSEIKRPPIHERWFPDGYGPVFSLPFTHTDQFIISRHDAPELKQRIFQFQAAALARLKAKANAKCINKSTTISSLQALAALMWRCMTRVRGLPQDQITGCKLAMNNRARLHPPLSQNYFGNCIQVVRATTTAGNLLINDFEWAALLVHKTVAEQDDKALKKFIADWMQSPSVYQPGQFFDPCSIMIGGSPRFDMFGNEFGLGKAVAIRSGCADKFDGKVSLYPGPEGGGSMDLDICLPPHFMTALECDEEFLEGLNLYG</sequence>
<dbReference type="OMA" id="SIDMEIC"/>
<comment type="caution">
    <text evidence="2">The sequence shown here is derived from an EMBL/GenBank/DDBJ whole genome shotgun (WGS) entry which is preliminary data.</text>
</comment>
<evidence type="ECO:0000313" key="2">
    <source>
        <dbReference type="EMBL" id="KZN05276.1"/>
    </source>
</evidence>
<name>A0A166DHP5_DAUCS</name>
<dbReference type="GO" id="GO:0016740">
    <property type="term" value="F:transferase activity"/>
    <property type="evidence" value="ECO:0007669"/>
    <property type="project" value="UniProtKB-KW"/>
</dbReference>
<dbReference type="AlphaFoldDB" id="A0A166DHP5"/>
<dbReference type="STRING" id="79200.A0A166DHP5"/>
<evidence type="ECO:0000256" key="1">
    <source>
        <dbReference type="ARBA" id="ARBA00022679"/>
    </source>
</evidence>
<dbReference type="InterPro" id="IPR051283">
    <property type="entry name" value="Sec_Metabolite_Acyltrans"/>
</dbReference>
<dbReference type="Gramene" id="KZN05276">
    <property type="protein sequence ID" value="KZN05276"/>
    <property type="gene ID" value="DCAR_006113"/>
</dbReference>
<protein>
    <submittedName>
        <fullName evidence="2">Uncharacterized protein</fullName>
    </submittedName>
</protein>
<dbReference type="OrthoDB" id="1862401at2759"/>
<dbReference type="Gene3D" id="3.30.559.10">
    <property type="entry name" value="Chloramphenicol acetyltransferase-like domain"/>
    <property type="match status" value="2"/>
</dbReference>
<accession>A0A166DHP5</accession>
<proteinExistence type="predicted"/>
<dbReference type="Pfam" id="PF02458">
    <property type="entry name" value="Transferase"/>
    <property type="match status" value="1"/>
</dbReference>